<dbReference type="Pfam" id="PF01551">
    <property type="entry name" value="Peptidase_M23"/>
    <property type="match status" value="1"/>
</dbReference>
<accession>A0A0G0QPI2</accession>
<dbReference type="InterPro" id="IPR016047">
    <property type="entry name" value="M23ase_b-sheet_dom"/>
</dbReference>
<protein>
    <submittedName>
        <fullName evidence="2">Peptidase M23B</fullName>
    </submittedName>
</protein>
<evidence type="ECO:0000259" key="1">
    <source>
        <dbReference type="Pfam" id="PF01551"/>
    </source>
</evidence>
<dbReference type="PANTHER" id="PTHR21666">
    <property type="entry name" value="PEPTIDASE-RELATED"/>
    <property type="match status" value="1"/>
</dbReference>
<dbReference type="InterPro" id="IPR050570">
    <property type="entry name" value="Cell_wall_metabolism_enzyme"/>
</dbReference>
<name>A0A0G0QPI2_9BACT</name>
<comment type="caution">
    <text evidence="2">The sequence shown here is derived from an EMBL/GenBank/DDBJ whole genome shotgun (WGS) entry which is preliminary data.</text>
</comment>
<evidence type="ECO:0000313" key="3">
    <source>
        <dbReference type="Proteomes" id="UP000034881"/>
    </source>
</evidence>
<gene>
    <name evidence="2" type="ORF">UT77_C0004G0012</name>
</gene>
<dbReference type="SUPFAM" id="SSF51261">
    <property type="entry name" value="Duplicated hybrid motif"/>
    <property type="match status" value="1"/>
</dbReference>
<dbReference type="GO" id="GO:0004222">
    <property type="term" value="F:metalloendopeptidase activity"/>
    <property type="evidence" value="ECO:0007669"/>
    <property type="project" value="TreeGrafter"/>
</dbReference>
<dbReference type="PATRIC" id="fig|1618431.3.peg.575"/>
<dbReference type="Gene3D" id="2.70.70.10">
    <property type="entry name" value="Glucose Permease (Domain IIA)"/>
    <property type="match status" value="1"/>
</dbReference>
<proteinExistence type="predicted"/>
<feature type="domain" description="M23ase beta-sheet core" evidence="1">
    <location>
        <begin position="58"/>
        <end position="153"/>
    </location>
</feature>
<organism evidence="2 3">
    <name type="scientific">Candidatus Daviesbacteria bacterium GW2011_GWC2_40_12</name>
    <dbReference type="NCBI Taxonomy" id="1618431"/>
    <lineage>
        <taxon>Bacteria</taxon>
        <taxon>Candidatus Daviesiibacteriota</taxon>
    </lineage>
</organism>
<dbReference type="CDD" id="cd12797">
    <property type="entry name" value="M23_peptidase"/>
    <property type="match status" value="1"/>
</dbReference>
<dbReference type="PANTHER" id="PTHR21666:SF270">
    <property type="entry name" value="MUREIN HYDROLASE ACTIVATOR ENVC"/>
    <property type="match status" value="1"/>
</dbReference>
<reference evidence="2 3" key="1">
    <citation type="journal article" date="2015" name="Nature">
        <title>rRNA introns, odd ribosomes, and small enigmatic genomes across a large radiation of phyla.</title>
        <authorList>
            <person name="Brown C.T."/>
            <person name="Hug L.A."/>
            <person name="Thomas B.C."/>
            <person name="Sharon I."/>
            <person name="Castelle C.J."/>
            <person name="Singh A."/>
            <person name="Wilkins M.J."/>
            <person name="Williams K.H."/>
            <person name="Banfield J.F."/>
        </authorList>
    </citation>
    <scope>NUCLEOTIDE SEQUENCE [LARGE SCALE GENOMIC DNA]</scope>
</reference>
<dbReference type="EMBL" id="LBYB01000004">
    <property type="protein sequence ID" value="KKR42028.1"/>
    <property type="molecule type" value="Genomic_DNA"/>
</dbReference>
<dbReference type="AlphaFoldDB" id="A0A0G0QPI2"/>
<dbReference type="Proteomes" id="UP000034881">
    <property type="component" value="Unassembled WGS sequence"/>
</dbReference>
<dbReference type="InterPro" id="IPR011055">
    <property type="entry name" value="Dup_hybrid_motif"/>
</dbReference>
<sequence length="183" mass="19743">MLSFALSGYYPTIAIPPVKRSQVYASSLEQKGEIIANSFSKPLVLPHPGYLSTRFSSYHPGVDIATGLGMPIHPITEGEIEKVGRDFFGLGNFVEVLHQNGFRSKYAHMGRIFVSVGDKVTSENTLGEVGLTGRTTGPHTHLEVTRNGNFVNPLALLPEIPGMPAVNTASLQTTPTPAITARR</sequence>
<evidence type="ECO:0000313" key="2">
    <source>
        <dbReference type="EMBL" id="KKR42028.1"/>
    </source>
</evidence>